<feature type="region of interest" description="Disordered" evidence="1">
    <location>
        <begin position="1"/>
        <end position="91"/>
    </location>
</feature>
<dbReference type="EMBL" id="BAAAUT010000023">
    <property type="protein sequence ID" value="GAA3138678.1"/>
    <property type="molecule type" value="Genomic_DNA"/>
</dbReference>
<evidence type="ECO:0000313" key="3">
    <source>
        <dbReference type="Proteomes" id="UP001500320"/>
    </source>
</evidence>
<gene>
    <name evidence="2" type="ORF">GCM10010466_32050</name>
</gene>
<keyword evidence="3" id="KW-1185">Reference proteome</keyword>
<feature type="compositionally biased region" description="Pro residues" evidence="1">
    <location>
        <begin position="60"/>
        <end position="71"/>
    </location>
</feature>
<name>A0ABP6N753_9ACTN</name>
<organism evidence="2 3">
    <name type="scientific">Planomonospora alba</name>
    <dbReference type="NCBI Taxonomy" id="161354"/>
    <lineage>
        <taxon>Bacteria</taxon>
        <taxon>Bacillati</taxon>
        <taxon>Actinomycetota</taxon>
        <taxon>Actinomycetes</taxon>
        <taxon>Streptosporangiales</taxon>
        <taxon>Streptosporangiaceae</taxon>
        <taxon>Planomonospora</taxon>
    </lineage>
</organism>
<evidence type="ECO:0000256" key="1">
    <source>
        <dbReference type="SAM" id="MobiDB-lite"/>
    </source>
</evidence>
<protein>
    <submittedName>
        <fullName evidence="2">Uncharacterized protein</fullName>
    </submittedName>
</protein>
<dbReference type="Proteomes" id="UP001500320">
    <property type="component" value="Unassembled WGS sequence"/>
</dbReference>
<evidence type="ECO:0000313" key="2">
    <source>
        <dbReference type="EMBL" id="GAA3138678.1"/>
    </source>
</evidence>
<dbReference type="RefSeq" id="WP_344860189.1">
    <property type="nucleotide sequence ID" value="NZ_BAAAUT010000023.1"/>
</dbReference>
<accession>A0ABP6N753</accession>
<comment type="caution">
    <text evidence="2">The sequence shown here is derived from an EMBL/GenBank/DDBJ whole genome shotgun (WGS) entry which is preliminary data.</text>
</comment>
<sequence length="91" mass="9337">MTEQHDPVETPSPEPPKPQGEAGGGRSPESDAPPTAPDAAVGETRTVAERSGADTTFPDRPIPADPVVPSPPEEEGEEGTRAPEPDMGPSS</sequence>
<reference evidence="3" key="1">
    <citation type="journal article" date="2019" name="Int. J. Syst. Evol. Microbiol.">
        <title>The Global Catalogue of Microorganisms (GCM) 10K type strain sequencing project: providing services to taxonomists for standard genome sequencing and annotation.</title>
        <authorList>
            <consortium name="The Broad Institute Genomics Platform"/>
            <consortium name="The Broad Institute Genome Sequencing Center for Infectious Disease"/>
            <person name="Wu L."/>
            <person name="Ma J."/>
        </authorList>
    </citation>
    <scope>NUCLEOTIDE SEQUENCE [LARGE SCALE GENOMIC DNA]</scope>
    <source>
        <strain evidence="3">JCM 9373</strain>
    </source>
</reference>
<proteinExistence type="predicted"/>